<protein>
    <recommendedName>
        <fullName evidence="2">histidine kinase</fullName>
        <ecNumber evidence="2">2.7.13.3</ecNumber>
    </recommendedName>
</protein>
<dbReference type="InterPro" id="IPR000014">
    <property type="entry name" value="PAS"/>
</dbReference>
<feature type="domain" description="PAS" evidence="14">
    <location>
        <begin position="229"/>
        <end position="299"/>
    </location>
</feature>
<dbReference type="PRINTS" id="PR00344">
    <property type="entry name" value="BCTRLSENSOR"/>
</dbReference>
<dbReference type="InterPro" id="IPR004358">
    <property type="entry name" value="Sig_transdc_His_kin-like_C"/>
</dbReference>
<dbReference type="Pfam" id="PF00989">
    <property type="entry name" value="PAS"/>
    <property type="match status" value="1"/>
</dbReference>
<keyword evidence="3 9" id="KW-0597">Phosphoprotein</keyword>
<evidence type="ECO:0000256" key="4">
    <source>
        <dbReference type="ARBA" id="ARBA00022679"/>
    </source>
</evidence>
<dbReference type="Gene3D" id="3.30.565.10">
    <property type="entry name" value="Histidine kinase-like ATPase, C-terminal domain"/>
    <property type="match status" value="1"/>
</dbReference>
<evidence type="ECO:0000259" key="15">
    <source>
        <dbReference type="PROSITE" id="PS50113"/>
    </source>
</evidence>
<dbReference type="SUPFAM" id="SSF55874">
    <property type="entry name" value="ATPase domain of HSP90 chaperone/DNA topoisomerase II/histidine kinase"/>
    <property type="match status" value="1"/>
</dbReference>
<dbReference type="SUPFAM" id="SSF47384">
    <property type="entry name" value="Homodimeric domain of signal transducing histidine kinase"/>
    <property type="match status" value="1"/>
</dbReference>
<dbReference type="CDD" id="cd00082">
    <property type="entry name" value="HisKA"/>
    <property type="match status" value="1"/>
</dbReference>
<dbReference type="SMART" id="SM00388">
    <property type="entry name" value="HisKA"/>
    <property type="match status" value="1"/>
</dbReference>
<comment type="caution">
    <text evidence="16">The sequence shown here is derived from an EMBL/GenBank/DDBJ whole genome shotgun (WGS) entry which is preliminary data.</text>
</comment>
<feature type="modified residue" description="4-aspartylphosphate" evidence="9">
    <location>
        <position position="813"/>
    </location>
</feature>
<evidence type="ECO:0000259" key="14">
    <source>
        <dbReference type="PROSITE" id="PS50112"/>
    </source>
</evidence>
<evidence type="ECO:0000256" key="9">
    <source>
        <dbReference type="PROSITE-ProRule" id="PRU00169"/>
    </source>
</evidence>
<gene>
    <name evidence="16" type="ORF">ACFPOC_02430</name>
</gene>
<dbReference type="SUPFAM" id="SSF52172">
    <property type="entry name" value="CheY-like"/>
    <property type="match status" value="1"/>
</dbReference>
<dbReference type="Pfam" id="PF02518">
    <property type="entry name" value="HATPase_c"/>
    <property type="match status" value="1"/>
</dbReference>
<dbReference type="InterPro" id="IPR000700">
    <property type="entry name" value="PAS-assoc_C"/>
</dbReference>
<keyword evidence="17" id="KW-1185">Reference proteome</keyword>
<dbReference type="Proteomes" id="UP001596056">
    <property type="component" value="Unassembled WGS sequence"/>
</dbReference>
<keyword evidence="11" id="KW-0812">Transmembrane</keyword>
<dbReference type="PROSITE" id="PS50109">
    <property type="entry name" value="HIS_KIN"/>
    <property type="match status" value="1"/>
</dbReference>
<dbReference type="CDD" id="cd00130">
    <property type="entry name" value="PAS"/>
    <property type="match status" value="2"/>
</dbReference>
<evidence type="ECO:0000256" key="6">
    <source>
        <dbReference type="ARBA" id="ARBA00022777"/>
    </source>
</evidence>
<sequence length="889" mass="95870">MRHLSWIGLLALLGLALLVGAMFQAGLRLERSRGETERRQIEHMEVLLESQRALSALLDAETGQRGYLLTGDDRYLGSYRDGRARIDGHLDRLAELAAGSPRQAAVAADLERLSDARMALLDRALLLAGTGRADQAVALVASDRGQAFMDRVRALVARLAAEEELRLDARTRQAEAAATDARRLLAVAFAIGLGLVAVAAGYALSAARAEGRARGAEELARSEAERQETLTRLSAIVDTAVDAIVVIDESGTIQSFNPAAEVIFGYAADEARGRNVRMLMPPGHAAAHDGYLARYLRTGERRIIGIGREVDGRRSDGGLFPVDLSITEWRDAGGRRFFTAVMRDISLRRESERRLQDSEARFRQLAETIDDVFYVLELEEERISYVSPAYERLWGRPVAELMRDNRAFLEGIHPEDRPLVEAAIRRQHAGGGSEAEYRLRRPDGSERRVHDRAFVTTDPITGRRRVVGIAEDVTERRAAEIALRQLNETLEEKVATAVAEKQAAAAQLFEMQKMDTIGQLTGGVAHDFNNLLTPIVGSLERAQKRVDDERTQRLIAGGLDAAERARLLVSRLLAFARRTHLEARPVDIAALVGGMTDLIQRSIGPQIAVAVTAPPGLPPARVDPNQLELALLNLAVNARDAMPGGGTLTLAVGAAEAGPGDPSGLAPGRYLRLSAIDTGTGMDPETLRRCIEPFYSTKGVGKGTGLGLSMVHGLAAQSGGRLLLASSPGGGTRAEIWLPEAAEVLPAESPSPAEAVPAPWSATLLVVDDQDLVRIGTAEMLRELGYEVVEAAGAAQALDLVRRGLAPDLLVTDYLMPGMSGAQLAAELREMRPGLPVLLVTGYAEVAQAPAGRLPRLAKPFRQADLAQRVAGLLDQGKVVSFRARARAD</sequence>
<dbReference type="SMART" id="SM00086">
    <property type="entry name" value="PAC"/>
    <property type="match status" value="2"/>
</dbReference>
<dbReference type="PROSITE" id="PS50113">
    <property type="entry name" value="PAC"/>
    <property type="match status" value="2"/>
</dbReference>
<dbReference type="SMART" id="SM00091">
    <property type="entry name" value="PAS"/>
    <property type="match status" value="2"/>
</dbReference>
<dbReference type="Pfam" id="PF00512">
    <property type="entry name" value="HisKA"/>
    <property type="match status" value="1"/>
</dbReference>
<dbReference type="InterPro" id="IPR005467">
    <property type="entry name" value="His_kinase_dom"/>
</dbReference>
<feature type="domain" description="PAS" evidence="14">
    <location>
        <begin position="358"/>
        <end position="431"/>
    </location>
</feature>
<dbReference type="PROSITE" id="PS50110">
    <property type="entry name" value="RESPONSE_REGULATORY"/>
    <property type="match status" value="1"/>
</dbReference>
<name>A0ABW0S8M3_9RHOB</name>
<feature type="domain" description="Histidine kinase" evidence="12">
    <location>
        <begin position="523"/>
        <end position="742"/>
    </location>
</feature>
<dbReference type="Gene3D" id="3.40.50.2300">
    <property type="match status" value="1"/>
</dbReference>
<feature type="domain" description="Response regulatory" evidence="13">
    <location>
        <begin position="763"/>
        <end position="874"/>
    </location>
</feature>
<evidence type="ECO:0000256" key="3">
    <source>
        <dbReference type="ARBA" id="ARBA00022553"/>
    </source>
</evidence>
<feature type="transmembrane region" description="Helical" evidence="11">
    <location>
        <begin position="6"/>
        <end position="29"/>
    </location>
</feature>
<evidence type="ECO:0000259" key="12">
    <source>
        <dbReference type="PROSITE" id="PS50109"/>
    </source>
</evidence>
<dbReference type="Pfam" id="PF00072">
    <property type="entry name" value="Response_reg"/>
    <property type="match status" value="1"/>
</dbReference>
<evidence type="ECO:0000256" key="1">
    <source>
        <dbReference type="ARBA" id="ARBA00000085"/>
    </source>
</evidence>
<reference evidence="17" key="1">
    <citation type="journal article" date="2019" name="Int. J. Syst. Evol. Microbiol.">
        <title>The Global Catalogue of Microorganisms (GCM) 10K type strain sequencing project: providing services to taxonomists for standard genome sequencing and annotation.</title>
        <authorList>
            <consortium name="The Broad Institute Genomics Platform"/>
            <consortium name="The Broad Institute Genome Sequencing Center for Infectious Disease"/>
            <person name="Wu L."/>
            <person name="Ma J."/>
        </authorList>
    </citation>
    <scope>NUCLEOTIDE SEQUENCE [LARGE SCALE GENOMIC DNA]</scope>
    <source>
        <strain evidence="17">KACC 11588</strain>
    </source>
</reference>
<keyword evidence="7" id="KW-0067">ATP-binding</keyword>
<keyword evidence="4" id="KW-0808">Transferase</keyword>
<evidence type="ECO:0000313" key="16">
    <source>
        <dbReference type="EMBL" id="MFC5565271.1"/>
    </source>
</evidence>
<accession>A0ABW0S8M3</accession>
<evidence type="ECO:0000256" key="5">
    <source>
        <dbReference type="ARBA" id="ARBA00022741"/>
    </source>
</evidence>
<dbReference type="InterPro" id="IPR013767">
    <property type="entry name" value="PAS_fold"/>
</dbReference>
<keyword evidence="11" id="KW-0472">Membrane</keyword>
<dbReference type="InterPro" id="IPR007891">
    <property type="entry name" value="CHASE3"/>
</dbReference>
<dbReference type="InterPro" id="IPR001610">
    <property type="entry name" value="PAC"/>
</dbReference>
<dbReference type="InterPro" id="IPR035965">
    <property type="entry name" value="PAS-like_dom_sf"/>
</dbReference>
<dbReference type="InterPro" id="IPR003594">
    <property type="entry name" value="HATPase_dom"/>
</dbReference>
<dbReference type="InterPro" id="IPR001789">
    <property type="entry name" value="Sig_transdc_resp-reg_receiver"/>
</dbReference>
<dbReference type="PROSITE" id="PS50112">
    <property type="entry name" value="PAS"/>
    <property type="match status" value="2"/>
</dbReference>
<keyword evidence="5" id="KW-0547">Nucleotide-binding</keyword>
<evidence type="ECO:0000313" key="17">
    <source>
        <dbReference type="Proteomes" id="UP001596056"/>
    </source>
</evidence>
<dbReference type="EMBL" id="JBHSNA010000002">
    <property type="protein sequence ID" value="MFC5565271.1"/>
    <property type="molecule type" value="Genomic_DNA"/>
</dbReference>
<dbReference type="InterPro" id="IPR036097">
    <property type="entry name" value="HisK_dim/P_sf"/>
</dbReference>
<dbReference type="Gene3D" id="1.10.287.130">
    <property type="match status" value="1"/>
</dbReference>
<feature type="domain" description="PAC" evidence="15">
    <location>
        <begin position="433"/>
        <end position="485"/>
    </location>
</feature>
<keyword evidence="11" id="KW-1133">Transmembrane helix</keyword>
<dbReference type="Pfam" id="PF05227">
    <property type="entry name" value="CHASE3"/>
    <property type="match status" value="1"/>
</dbReference>
<feature type="domain" description="PAC" evidence="15">
    <location>
        <begin position="297"/>
        <end position="357"/>
    </location>
</feature>
<dbReference type="Pfam" id="PF08447">
    <property type="entry name" value="PAS_3"/>
    <property type="match status" value="1"/>
</dbReference>
<dbReference type="NCBIfam" id="TIGR00229">
    <property type="entry name" value="sensory_box"/>
    <property type="match status" value="2"/>
</dbReference>
<dbReference type="InterPro" id="IPR036890">
    <property type="entry name" value="HATPase_C_sf"/>
</dbReference>
<evidence type="ECO:0000259" key="13">
    <source>
        <dbReference type="PROSITE" id="PS50110"/>
    </source>
</evidence>
<keyword evidence="10" id="KW-0175">Coiled coil</keyword>
<dbReference type="InterPro" id="IPR011006">
    <property type="entry name" value="CheY-like_superfamily"/>
</dbReference>
<keyword evidence="8" id="KW-0902">Two-component regulatory system</keyword>
<evidence type="ECO:0000256" key="2">
    <source>
        <dbReference type="ARBA" id="ARBA00012438"/>
    </source>
</evidence>
<dbReference type="SMART" id="SM00387">
    <property type="entry name" value="HATPase_c"/>
    <property type="match status" value="1"/>
</dbReference>
<keyword evidence="6" id="KW-0418">Kinase</keyword>
<dbReference type="InterPro" id="IPR013655">
    <property type="entry name" value="PAS_fold_3"/>
</dbReference>
<evidence type="ECO:0000256" key="10">
    <source>
        <dbReference type="SAM" id="Coils"/>
    </source>
</evidence>
<dbReference type="PANTHER" id="PTHR43065">
    <property type="entry name" value="SENSOR HISTIDINE KINASE"/>
    <property type="match status" value="1"/>
</dbReference>
<dbReference type="EC" id="2.7.13.3" evidence="2"/>
<dbReference type="SMART" id="SM00448">
    <property type="entry name" value="REC"/>
    <property type="match status" value="1"/>
</dbReference>
<dbReference type="CDD" id="cd19410">
    <property type="entry name" value="HK9-like_sensor"/>
    <property type="match status" value="1"/>
</dbReference>
<dbReference type="Gene3D" id="3.30.450.20">
    <property type="entry name" value="PAS domain"/>
    <property type="match status" value="2"/>
</dbReference>
<evidence type="ECO:0000256" key="11">
    <source>
        <dbReference type="SAM" id="Phobius"/>
    </source>
</evidence>
<feature type="transmembrane region" description="Helical" evidence="11">
    <location>
        <begin position="184"/>
        <end position="204"/>
    </location>
</feature>
<proteinExistence type="predicted"/>
<organism evidence="16 17">
    <name type="scientific">Rubellimicrobium aerolatum</name>
    <dbReference type="NCBI Taxonomy" id="490979"/>
    <lineage>
        <taxon>Bacteria</taxon>
        <taxon>Pseudomonadati</taxon>
        <taxon>Pseudomonadota</taxon>
        <taxon>Alphaproteobacteria</taxon>
        <taxon>Rhodobacterales</taxon>
        <taxon>Roseobacteraceae</taxon>
        <taxon>Rubellimicrobium</taxon>
    </lineage>
</organism>
<comment type="catalytic activity">
    <reaction evidence="1">
        <text>ATP + protein L-histidine = ADP + protein N-phospho-L-histidine.</text>
        <dbReference type="EC" id="2.7.13.3"/>
    </reaction>
</comment>
<evidence type="ECO:0000256" key="7">
    <source>
        <dbReference type="ARBA" id="ARBA00022840"/>
    </source>
</evidence>
<dbReference type="RefSeq" id="WP_209837546.1">
    <property type="nucleotide sequence ID" value="NZ_JAGGJP010000002.1"/>
</dbReference>
<dbReference type="InterPro" id="IPR003661">
    <property type="entry name" value="HisK_dim/P_dom"/>
</dbReference>
<evidence type="ECO:0000256" key="8">
    <source>
        <dbReference type="ARBA" id="ARBA00023012"/>
    </source>
</evidence>
<dbReference type="PANTHER" id="PTHR43065:SF42">
    <property type="entry name" value="TWO-COMPONENT SENSOR PPRA"/>
    <property type="match status" value="1"/>
</dbReference>
<dbReference type="SUPFAM" id="SSF55785">
    <property type="entry name" value="PYP-like sensor domain (PAS domain)"/>
    <property type="match status" value="2"/>
</dbReference>
<feature type="coiled-coil region" evidence="10">
    <location>
        <begin position="476"/>
        <end position="507"/>
    </location>
</feature>